<feature type="transmembrane region" description="Helical" evidence="8">
    <location>
        <begin position="20"/>
        <end position="46"/>
    </location>
</feature>
<dbReference type="GO" id="GO:0022857">
    <property type="term" value="F:transmembrane transporter activity"/>
    <property type="evidence" value="ECO:0007669"/>
    <property type="project" value="InterPro"/>
</dbReference>
<evidence type="ECO:0000256" key="4">
    <source>
        <dbReference type="ARBA" id="ARBA00022475"/>
    </source>
</evidence>
<dbReference type="CDD" id="cd06550">
    <property type="entry name" value="TM_ABC_iron-siderophores_like"/>
    <property type="match status" value="1"/>
</dbReference>
<dbReference type="GO" id="GO:0033214">
    <property type="term" value="P:siderophore-iron import into cell"/>
    <property type="evidence" value="ECO:0007669"/>
    <property type="project" value="TreeGrafter"/>
</dbReference>
<dbReference type="InterPro" id="IPR000522">
    <property type="entry name" value="ABC_transptr_permease_BtuC"/>
</dbReference>
<keyword evidence="4" id="KW-1003">Cell membrane</keyword>
<protein>
    <submittedName>
        <fullName evidence="9">Iron ABC transporter permease</fullName>
    </submittedName>
</protein>
<comment type="caution">
    <text evidence="9">The sequence shown here is derived from an EMBL/GenBank/DDBJ whole genome shotgun (WGS) entry which is preliminary data.</text>
</comment>
<dbReference type="Pfam" id="PF01032">
    <property type="entry name" value="FecCD"/>
    <property type="match status" value="1"/>
</dbReference>
<dbReference type="InterPro" id="IPR037294">
    <property type="entry name" value="ABC_BtuC-like"/>
</dbReference>
<gene>
    <name evidence="9" type="ORF">CYJ76_04450</name>
</gene>
<feature type="transmembrane region" description="Helical" evidence="8">
    <location>
        <begin position="196"/>
        <end position="219"/>
    </location>
</feature>
<organism evidence="9 10">
    <name type="scientific">Kytococcus schroeteri</name>
    <dbReference type="NCBI Taxonomy" id="138300"/>
    <lineage>
        <taxon>Bacteria</taxon>
        <taxon>Bacillati</taxon>
        <taxon>Actinomycetota</taxon>
        <taxon>Actinomycetes</taxon>
        <taxon>Micrococcales</taxon>
        <taxon>Kytococcaceae</taxon>
        <taxon>Kytococcus</taxon>
    </lineage>
</organism>
<accession>A0A2I1PBV2</accession>
<dbReference type="EMBL" id="PKIZ01000006">
    <property type="protein sequence ID" value="PKZ42102.1"/>
    <property type="molecule type" value="Genomic_DNA"/>
</dbReference>
<keyword evidence="7 8" id="KW-0472">Membrane</keyword>
<keyword evidence="3" id="KW-0813">Transport</keyword>
<dbReference type="GO" id="GO:0005886">
    <property type="term" value="C:plasma membrane"/>
    <property type="evidence" value="ECO:0007669"/>
    <property type="project" value="UniProtKB-SubCell"/>
</dbReference>
<proteinExistence type="inferred from homology"/>
<keyword evidence="6 8" id="KW-1133">Transmembrane helix</keyword>
<dbReference type="PANTHER" id="PTHR30472">
    <property type="entry name" value="FERRIC ENTEROBACTIN TRANSPORT SYSTEM PERMEASE PROTEIN"/>
    <property type="match status" value="1"/>
</dbReference>
<feature type="transmembrane region" description="Helical" evidence="8">
    <location>
        <begin position="96"/>
        <end position="117"/>
    </location>
</feature>
<feature type="transmembrane region" description="Helical" evidence="8">
    <location>
        <begin position="239"/>
        <end position="272"/>
    </location>
</feature>
<evidence type="ECO:0000313" key="9">
    <source>
        <dbReference type="EMBL" id="PKZ42102.1"/>
    </source>
</evidence>
<evidence type="ECO:0000256" key="5">
    <source>
        <dbReference type="ARBA" id="ARBA00022692"/>
    </source>
</evidence>
<evidence type="ECO:0000313" key="10">
    <source>
        <dbReference type="Proteomes" id="UP000234206"/>
    </source>
</evidence>
<evidence type="ECO:0000256" key="1">
    <source>
        <dbReference type="ARBA" id="ARBA00004651"/>
    </source>
</evidence>
<feature type="transmembrane region" description="Helical" evidence="8">
    <location>
        <begin position="67"/>
        <end position="84"/>
    </location>
</feature>
<dbReference type="Proteomes" id="UP000234206">
    <property type="component" value="Unassembled WGS sequence"/>
</dbReference>
<comment type="similarity">
    <text evidence="2">Belongs to the binding-protein-dependent transport system permease family. FecCD subfamily.</text>
</comment>
<dbReference type="RefSeq" id="WP_101849375.1">
    <property type="nucleotide sequence ID" value="NZ_PKIZ01000006.1"/>
</dbReference>
<feature type="transmembrane region" description="Helical" evidence="8">
    <location>
        <begin position="124"/>
        <end position="142"/>
    </location>
</feature>
<dbReference type="Gene3D" id="1.10.3470.10">
    <property type="entry name" value="ABC transporter involved in vitamin B12 uptake, BtuC"/>
    <property type="match status" value="1"/>
</dbReference>
<evidence type="ECO:0000256" key="3">
    <source>
        <dbReference type="ARBA" id="ARBA00022448"/>
    </source>
</evidence>
<dbReference type="OrthoDB" id="9782305at2"/>
<dbReference type="PANTHER" id="PTHR30472:SF1">
    <property type="entry name" value="FE(3+) DICITRATE TRANSPORT SYSTEM PERMEASE PROTEIN FECC-RELATED"/>
    <property type="match status" value="1"/>
</dbReference>
<evidence type="ECO:0000256" key="7">
    <source>
        <dbReference type="ARBA" id="ARBA00023136"/>
    </source>
</evidence>
<evidence type="ECO:0000256" key="8">
    <source>
        <dbReference type="SAM" id="Phobius"/>
    </source>
</evidence>
<feature type="transmembrane region" description="Helical" evidence="8">
    <location>
        <begin position="312"/>
        <end position="331"/>
    </location>
</feature>
<keyword evidence="10" id="KW-1185">Reference proteome</keyword>
<dbReference type="SUPFAM" id="SSF81345">
    <property type="entry name" value="ABC transporter involved in vitamin B12 uptake, BtuC"/>
    <property type="match status" value="1"/>
</dbReference>
<evidence type="ECO:0000256" key="6">
    <source>
        <dbReference type="ARBA" id="ARBA00022989"/>
    </source>
</evidence>
<name>A0A2I1PBV2_9MICO</name>
<reference evidence="9 10" key="1">
    <citation type="submission" date="2017-12" db="EMBL/GenBank/DDBJ databases">
        <title>Phylogenetic diversity of female urinary microbiome.</title>
        <authorList>
            <person name="Thomas-White K."/>
            <person name="Wolfe A.J."/>
        </authorList>
    </citation>
    <scope>NUCLEOTIDE SEQUENCE [LARGE SCALE GENOMIC DNA]</scope>
    <source>
        <strain evidence="9 10">UMB1298</strain>
    </source>
</reference>
<dbReference type="AlphaFoldDB" id="A0A2I1PBV2"/>
<feature type="transmembrane region" description="Helical" evidence="8">
    <location>
        <begin position="154"/>
        <end position="175"/>
    </location>
</feature>
<feature type="transmembrane region" description="Helical" evidence="8">
    <location>
        <begin position="284"/>
        <end position="306"/>
    </location>
</feature>
<sequence length="337" mass="32993">MTSHLAPHGHGRRLALLLGGGLVAVAVAVLASLAVGATMVPVDAVWSALRGGGGEAAGIVEARVDRTVLGVLVGAAMGCAGAAMQALTRNPLADPGILGVNSGAALAVVLGLTTGVLHEQGQYVWFALAGAALAAVVVYGIAAAGPGGAQPVTLTIAGAAFAATAGSLGSGLMVVDLAALDVFRVWQVGTVAGRDLGLVASVAPVLVAGFVLTLPAGGWLNTLALGDDLARGLGQRVGLVRLVVAAGAVMLCAAGTALAGPIAFVGLVVPHLVRSLTGPDERRVMLGSAVFGAALVVAADTLGRVVLPPTEVPVGIMTAVIGAPALVLLVARRRVHT</sequence>
<comment type="subcellular location">
    <subcellularLocation>
        <location evidence="1">Cell membrane</location>
        <topology evidence="1">Multi-pass membrane protein</topology>
    </subcellularLocation>
</comment>
<keyword evidence="5 8" id="KW-0812">Transmembrane</keyword>
<evidence type="ECO:0000256" key="2">
    <source>
        <dbReference type="ARBA" id="ARBA00007935"/>
    </source>
</evidence>